<evidence type="ECO:0000313" key="2">
    <source>
        <dbReference type="Proteomes" id="UP001497453"/>
    </source>
</evidence>
<gene>
    <name evidence="1" type="ORF">GFSPODELE1_LOCUS4920</name>
</gene>
<name>A0ABP1DB51_9APHY</name>
<dbReference type="EMBL" id="OZ037946">
    <property type="protein sequence ID" value="CAL1704243.1"/>
    <property type="molecule type" value="Genomic_DNA"/>
</dbReference>
<sequence length="175" mass="19477">MVYMLGPPVIAISNVLHREHIPVILWGELAMKQYNIPTGIILFDVLVPDDMLTRAASAFEAEGWKTSTGPLPRAFAGFWRSGWDVVGKACRRYHFPPAILPGEDIILLILPTSFVGLGPNPLLDSEEYTQIESFGRNEYLPNVYLPSSHLMAKTIARTHIRHAIKGNSLSTLLRA</sequence>
<proteinExistence type="predicted"/>
<evidence type="ECO:0000313" key="1">
    <source>
        <dbReference type="EMBL" id="CAL1704243.1"/>
    </source>
</evidence>
<keyword evidence="2" id="KW-1185">Reference proteome</keyword>
<organism evidence="1 2">
    <name type="scientific">Somion occarium</name>
    <dbReference type="NCBI Taxonomy" id="3059160"/>
    <lineage>
        <taxon>Eukaryota</taxon>
        <taxon>Fungi</taxon>
        <taxon>Dikarya</taxon>
        <taxon>Basidiomycota</taxon>
        <taxon>Agaricomycotina</taxon>
        <taxon>Agaricomycetes</taxon>
        <taxon>Polyporales</taxon>
        <taxon>Cerrenaceae</taxon>
        <taxon>Somion</taxon>
    </lineage>
</organism>
<accession>A0ABP1DB51</accession>
<protein>
    <submittedName>
        <fullName evidence="1">Uncharacterized protein</fullName>
    </submittedName>
</protein>
<dbReference type="Proteomes" id="UP001497453">
    <property type="component" value="Chromosome 3"/>
</dbReference>
<reference evidence="2" key="1">
    <citation type="submission" date="2024-04" db="EMBL/GenBank/DDBJ databases">
        <authorList>
            <person name="Shaw F."/>
            <person name="Minotto A."/>
        </authorList>
    </citation>
    <scope>NUCLEOTIDE SEQUENCE [LARGE SCALE GENOMIC DNA]</scope>
</reference>